<evidence type="ECO:0000256" key="2">
    <source>
        <dbReference type="ARBA" id="ARBA00022729"/>
    </source>
</evidence>
<sequence length="190" mass="21233">MRKTGVGGIGGWMTLGSLVLSFAWGCTAIAPNNPSDLPVGVVDPQRILAETVKGKRLSDALNAFMKDRQTLVELEQKELRKLESELMAQSTVLSQEARDRKEEQFREKMAGYQQKVADLNREVQEKQRELQNEFRLQVQKVVTEVAGQRGLGLVLEYGVNSGTLFYQPGLDISTEVIQALDRESGEIRIP</sequence>
<accession>A0AA96G8R2</accession>
<keyword evidence="5" id="KW-1185">Reference proteome</keyword>
<dbReference type="InterPro" id="IPR024930">
    <property type="entry name" value="Skp_dom_sf"/>
</dbReference>
<dbReference type="PANTHER" id="PTHR35089:SF1">
    <property type="entry name" value="CHAPERONE PROTEIN SKP"/>
    <property type="match status" value="1"/>
</dbReference>
<dbReference type="Pfam" id="PF03938">
    <property type="entry name" value="OmpH"/>
    <property type="match status" value="1"/>
</dbReference>
<feature type="coiled-coil region" evidence="3">
    <location>
        <begin position="65"/>
        <end position="136"/>
    </location>
</feature>
<evidence type="ECO:0000313" key="5">
    <source>
        <dbReference type="Proteomes" id="UP001302719"/>
    </source>
</evidence>
<dbReference type="KEGG" id="nall:PP769_12790"/>
<name>A0AA96G8R2_9BACT</name>
<dbReference type="PANTHER" id="PTHR35089">
    <property type="entry name" value="CHAPERONE PROTEIN SKP"/>
    <property type="match status" value="1"/>
</dbReference>
<dbReference type="GO" id="GO:0050821">
    <property type="term" value="P:protein stabilization"/>
    <property type="evidence" value="ECO:0007669"/>
    <property type="project" value="TreeGrafter"/>
</dbReference>
<dbReference type="InterPro" id="IPR005632">
    <property type="entry name" value="Chaperone_Skp"/>
</dbReference>
<keyword evidence="2" id="KW-0732">Signal</keyword>
<dbReference type="GO" id="GO:0005829">
    <property type="term" value="C:cytosol"/>
    <property type="evidence" value="ECO:0007669"/>
    <property type="project" value="TreeGrafter"/>
</dbReference>
<dbReference type="SMART" id="SM00935">
    <property type="entry name" value="OmpH"/>
    <property type="match status" value="1"/>
</dbReference>
<reference evidence="4 5" key="1">
    <citation type="submission" date="2023-01" db="EMBL/GenBank/DDBJ databases">
        <title>Cultivation and genomic characterization of new, ubiquitous marine nitrite-oxidizing bacteria from the Nitrospirales.</title>
        <authorList>
            <person name="Mueller A.J."/>
            <person name="Daebeler A."/>
            <person name="Herbold C.W."/>
            <person name="Kirkegaard R.H."/>
            <person name="Daims H."/>
        </authorList>
    </citation>
    <scope>NUCLEOTIDE SEQUENCE [LARGE SCALE GENOMIC DNA]</scope>
    <source>
        <strain evidence="4 5">VA</strain>
    </source>
</reference>
<dbReference type="Gene3D" id="3.30.910.20">
    <property type="entry name" value="Skp domain"/>
    <property type="match status" value="1"/>
</dbReference>
<dbReference type="Proteomes" id="UP001302719">
    <property type="component" value="Chromosome"/>
</dbReference>
<dbReference type="EMBL" id="CP116967">
    <property type="protein sequence ID" value="WNM56852.1"/>
    <property type="molecule type" value="Genomic_DNA"/>
</dbReference>
<comment type="similarity">
    <text evidence="1">Belongs to the Skp family.</text>
</comment>
<evidence type="ECO:0000313" key="4">
    <source>
        <dbReference type="EMBL" id="WNM56852.1"/>
    </source>
</evidence>
<organism evidence="4 5">
    <name type="scientific">Candidatus Nitrospira allomarina</name>
    <dbReference type="NCBI Taxonomy" id="3020900"/>
    <lineage>
        <taxon>Bacteria</taxon>
        <taxon>Pseudomonadati</taxon>
        <taxon>Nitrospirota</taxon>
        <taxon>Nitrospiria</taxon>
        <taxon>Nitrospirales</taxon>
        <taxon>Nitrospiraceae</taxon>
        <taxon>Nitrospira</taxon>
    </lineage>
</organism>
<gene>
    <name evidence="4" type="ORF">PP769_12790</name>
</gene>
<dbReference type="RefSeq" id="WP_312640688.1">
    <property type="nucleotide sequence ID" value="NZ_CP116967.1"/>
</dbReference>
<dbReference type="GO" id="GO:0051082">
    <property type="term" value="F:unfolded protein binding"/>
    <property type="evidence" value="ECO:0007669"/>
    <property type="project" value="InterPro"/>
</dbReference>
<evidence type="ECO:0000256" key="3">
    <source>
        <dbReference type="SAM" id="Coils"/>
    </source>
</evidence>
<dbReference type="SUPFAM" id="SSF111384">
    <property type="entry name" value="OmpH-like"/>
    <property type="match status" value="1"/>
</dbReference>
<proteinExistence type="inferred from homology"/>
<dbReference type="AlphaFoldDB" id="A0AA96G8R2"/>
<evidence type="ECO:0000256" key="1">
    <source>
        <dbReference type="ARBA" id="ARBA00009091"/>
    </source>
</evidence>
<protein>
    <submittedName>
        <fullName evidence="4">OmpH family outer membrane protein</fullName>
    </submittedName>
</protein>
<keyword evidence="3" id="KW-0175">Coiled coil</keyword>